<protein>
    <submittedName>
        <fullName evidence="2">Uncharacterized protein</fullName>
    </submittedName>
</protein>
<feature type="compositionally biased region" description="Basic and acidic residues" evidence="1">
    <location>
        <begin position="31"/>
        <end position="40"/>
    </location>
</feature>
<gene>
    <name evidence="2" type="ORF">D9615_008996</name>
</gene>
<organism evidence="2 3">
    <name type="scientific">Tricholomella constricta</name>
    <dbReference type="NCBI Taxonomy" id="117010"/>
    <lineage>
        <taxon>Eukaryota</taxon>
        <taxon>Fungi</taxon>
        <taxon>Dikarya</taxon>
        <taxon>Basidiomycota</taxon>
        <taxon>Agaricomycotina</taxon>
        <taxon>Agaricomycetes</taxon>
        <taxon>Agaricomycetidae</taxon>
        <taxon>Agaricales</taxon>
        <taxon>Tricholomatineae</taxon>
        <taxon>Lyophyllaceae</taxon>
        <taxon>Tricholomella</taxon>
    </lineage>
</organism>
<feature type="region of interest" description="Disordered" evidence="1">
    <location>
        <begin position="1"/>
        <end position="131"/>
    </location>
</feature>
<feature type="compositionally biased region" description="Basic and acidic residues" evidence="1">
    <location>
        <begin position="337"/>
        <end position="361"/>
    </location>
</feature>
<keyword evidence="3" id="KW-1185">Reference proteome</keyword>
<dbReference type="AlphaFoldDB" id="A0A8H5H0Z3"/>
<evidence type="ECO:0000313" key="3">
    <source>
        <dbReference type="Proteomes" id="UP000565441"/>
    </source>
</evidence>
<feature type="compositionally biased region" description="Polar residues" evidence="1">
    <location>
        <begin position="103"/>
        <end position="123"/>
    </location>
</feature>
<dbReference type="Proteomes" id="UP000565441">
    <property type="component" value="Unassembled WGS sequence"/>
</dbReference>
<evidence type="ECO:0000256" key="1">
    <source>
        <dbReference type="SAM" id="MobiDB-lite"/>
    </source>
</evidence>
<proteinExistence type="predicted"/>
<name>A0A8H5H0Z3_9AGAR</name>
<accession>A0A8H5H0Z3</accession>
<reference evidence="2 3" key="1">
    <citation type="journal article" date="2020" name="ISME J.">
        <title>Uncovering the hidden diversity of litter-decomposition mechanisms in mushroom-forming fungi.</title>
        <authorList>
            <person name="Floudas D."/>
            <person name="Bentzer J."/>
            <person name="Ahren D."/>
            <person name="Johansson T."/>
            <person name="Persson P."/>
            <person name="Tunlid A."/>
        </authorList>
    </citation>
    <scope>NUCLEOTIDE SEQUENCE [LARGE SCALE GENOMIC DNA]</scope>
    <source>
        <strain evidence="2 3">CBS 661.87</strain>
    </source>
</reference>
<comment type="caution">
    <text evidence="2">The sequence shown here is derived from an EMBL/GenBank/DDBJ whole genome shotgun (WGS) entry which is preliminary data.</text>
</comment>
<dbReference type="EMBL" id="JAACJP010000035">
    <property type="protein sequence ID" value="KAF5374605.1"/>
    <property type="molecule type" value="Genomic_DNA"/>
</dbReference>
<sequence>MSRPNSPWSMVGLFMGNPKLRSSSRKRKDKGKADTGKDETLVAEIRGAQAPVAEAVKVEEPLVAPGATSEEGHTSDIEGSLADDQTYKVVARPGTPTPDEQDQGWTNVDAQQHQPSPASSTESVDPPKASPIVDEDMVDVLTQSVSAEFLQQQADALPGTPSYAVLELQRNEAEIGVLQTDKRELQARMRVLENELASQWLRNRELDDENRLQAQKLEQADAAMRAFEEEIVVVKNAEQQARRELEDGQRRIQVFEEEGHRQAEMIRRAANDLEDVQRELGDMQVQLKESAEQNKHVEEENRRLLEEKLSEEVELTIARSLHVLASNALDSALAESGKAREELEGTERRLEEGAKRNKDLEEKHGRLVEEHHAEKKELERLRHNHEQTTNALNVALAELEAVSLEKNELSEQVARQGDEMVGKEKEISDLRLSLAGAAKQLNQRQLHVLERQNRMLVDQLRRQSDDLRRKTLAGHHLGSLASDLSSKGDASKGIVGMIYRLNSEVFQAAAHMADTLDFSTPIDSDAQEIKGVAERASVTMGEPLVLAVRAISIKAEAEFNPLLVQVGLQACLISCCAKIIMSWFPGHWDYGDFLAAIYLRIVGSTSPTIATKWRALTERQLKKPSDITVQLEMEDVLLKAIVDALVIAGWRKTQPNARDFVAKFREKLSQIAKLALRLNVALDDDCEVMIVQPNEPFDGEDMNDAYEGDEKDNSGDYVVCTTDLGLKVAGSVTLRPKVVLRATLTEETGYHLF</sequence>
<dbReference type="OrthoDB" id="3147752at2759"/>
<feature type="region of interest" description="Disordered" evidence="1">
    <location>
        <begin position="334"/>
        <end position="361"/>
    </location>
</feature>
<evidence type="ECO:0000313" key="2">
    <source>
        <dbReference type="EMBL" id="KAF5374605.1"/>
    </source>
</evidence>